<protein>
    <submittedName>
        <fullName evidence="1">Uncharacterized protein</fullName>
    </submittedName>
</protein>
<dbReference type="EMBL" id="MG012795">
    <property type="protein sequence ID" value="AUL80153.1"/>
    <property type="molecule type" value="Genomic_DNA"/>
</dbReference>
<sequence length="53" mass="6225">MFIFLGVGRLASMEDDFLDPLFNIFDLNGMQNPIVKQPTIKMILFFTFYNFTI</sequence>
<organism evidence="1">
    <name type="scientific">Vaccinia virus</name>
    <name type="common">VACV</name>
    <name type="synonym">Orthopoxvirus vaccinia</name>
    <dbReference type="NCBI Taxonomy" id="10245"/>
    <lineage>
        <taxon>Viruses</taxon>
        <taxon>Varidnaviria</taxon>
        <taxon>Bamfordvirae</taxon>
        <taxon>Nucleocytoviricota</taxon>
        <taxon>Pokkesviricetes</taxon>
        <taxon>Chitovirales</taxon>
        <taxon>Poxviridae</taxon>
        <taxon>Chordopoxvirinae</taxon>
        <taxon>Orthopoxvirus</taxon>
    </lineage>
</organism>
<proteinExistence type="predicted"/>
<name>A0A2I6J121_VACCV</name>
<dbReference type="Proteomes" id="UP000270450">
    <property type="component" value="Segment"/>
</dbReference>
<accession>A0A2I6J121</accession>
<reference evidence="1" key="1">
    <citation type="journal article" date="2018" name="Emerg. Infect. Dis.">
        <title>Ocular Vaccinia Infection in Dairy Worker, Brazil.</title>
        <authorList>
            <person name="Teixeira Lima M."/>
            <person name="Pereira Oliveira G."/>
            <person name="Bretas de Oliveira D."/>
            <person name="Mesquita Vaz S."/>
            <person name="de Souza Trindade G."/>
            <person name="Santos Abrahao J."/>
            <person name="Geessien Kroon E."/>
        </authorList>
    </citation>
    <scope>NUCLEOTIDE SEQUENCE [LARGE SCALE GENOMIC DNA]</scope>
    <source>
        <strain evidence="1">CEyV1</strain>
    </source>
</reference>
<evidence type="ECO:0000313" key="1">
    <source>
        <dbReference type="EMBL" id="AUL80153.1"/>
    </source>
</evidence>